<name>G4YHI3_PHYSP</name>
<proteinExistence type="predicted"/>
<evidence type="ECO:0000259" key="2">
    <source>
        <dbReference type="PROSITE" id="PS50966"/>
    </source>
</evidence>
<keyword evidence="1" id="KW-0479">Metal-binding</keyword>
<protein>
    <recommendedName>
        <fullName evidence="2">SWIM-type domain-containing protein</fullName>
    </recommendedName>
</protein>
<dbReference type="RefSeq" id="XP_009516046.1">
    <property type="nucleotide sequence ID" value="XM_009517751.1"/>
</dbReference>
<feature type="non-terminal residue" evidence="3">
    <location>
        <position position="1"/>
    </location>
</feature>
<feature type="domain" description="SWIM-type" evidence="2">
    <location>
        <begin position="204"/>
        <end position="242"/>
    </location>
</feature>
<dbReference type="GeneID" id="20653486"/>
<accession>G4YHI3</accession>
<reference evidence="3 4" key="1">
    <citation type="journal article" date="2006" name="Science">
        <title>Phytophthora genome sequences uncover evolutionary origins and mechanisms of pathogenesis.</title>
        <authorList>
            <person name="Tyler B.M."/>
            <person name="Tripathy S."/>
            <person name="Zhang X."/>
            <person name="Dehal P."/>
            <person name="Jiang R.H."/>
            <person name="Aerts A."/>
            <person name="Arredondo F.D."/>
            <person name="Baxter L."/>
            <person name="Bensasson D."/>
            <person name="Beynon J.L."/>
            <person name="Chapman J."/>
            <person name="Damasceno C.M."/>
            <person name="Dorrance A.E."/>
            <person name="Dou D."/>
            <person name="Dickerman A.W."/>
            <person name="Dubchak I.L."/>
            <person name="Garbelotto M."/>
            <person name="Gijzen M."/>
            <person name="Gordon S.G."/>
            <person name="Govers F."/>
            <person name="Grunwald N.J."/>
            <person name="Huang W."/>
            <person name="Ivors K.L."/>
            <person name="Jones R.W."/>
            <person name="Kamoun S."/>
            <person name="Krampis K."/>
            <person name="Lamour K.H."/>
            <person name="Lee M.K."/>
            <person name="McDonald W.H."/>
            <person name="Medina M."/>
            <person name="Meijer H.J."/>
            <person name="Nordberg E.K."/>
            <person name="Maclean D.J."/>
            <person name="Ospina-Giraldo M.D."/>
            <person name="Morris P.F."/>
            <person name="Phuntumart V."/>
            <person name="Putnam N.H."/>
            <person name="Rash S."/>
            <person name="Rose J.K."/>
            <person name="Sakihama Y."/>
            <person name="Salamov A.A."/>
            <person name="Savidor A."/>
            <person name="Scheuring C.F."/>
            <person name="Smith B.M."/>
            <person name="Sobral B.W."/>
            <person name="Terry A."/>
            <person name="Torto-Alalibo T.A."/>
            <person name="Win J."/>
            <person name="Xu Z."/>
            <person name="Zhang H."/>
            <person name="Grigoriev I.V."/>
            <person name="Rokhsar D.S."/>
            <person name="Boore J.L."/>
        </authorList>
    </citation>
    <scope>NUCLEOTIDE SEQUENCE [LARGE SCALE GENOMIC DNA]</scope>
    <source>
        <strain evidence="3 4">P6497</strain>
    </source>
</reference>
<dbReference type="InterPro" id="IPR007527">
    <property type="entry name" value="Znf_SWIM"/>
</dbReference>
<evidence type="ECO:0000256" key="1">
    <source>
        <dbReference type="PROSITE-ProRule" id="PRU00325"/>
    </source>
</evidence>
<dbReference type="EMBL" id="JH159151">
    <property type="protein sequence ID" value="EGZ28771.1"/>
    <property type="molecule type" value="Genomic_DNA"/>
</dbReference>
<keyword evidence="1" id="KW-0862">Zinc</keyword>
<dbReference type="GO" id="GO:0008270">
    <property type="term" value="F:zinc ion binding"/>
    <property type="evidence" value="ECO:0007669"/>
    <property type="project" value="UniProtKB-KW"/>
</dbReference>
<evidence type="ECO:0000313" key="3">
    <source>
        <dbReference type="EMBL" id="EGZ28771.1"/>
    </source>
</evidence>
<keyword evidence="4" id="KW-1185">Reference proteome</keyword>
<keyword evidence="1" id="KW-0863">Zinc-finger</keyword>
<sequence>IIKPQLDQLENARSREQFFALSELVTQNWRDQRQRRYAKWFDEQYLTDPWDLWFITASNVAGIVPNQNPIEAHHSAIKKVAAGHLRAAISHVLAVTLPKIVIHCGRDTNTEFLWPFASGPVDEKVYQAAKRLCEPGNHYPCHERMSKREIANINRYYFNGDYYLIHDENLYGQKVVNSIQLSYQSHAVDILSRTPIEHDWASPMWTIEEIRALRSKFKCDCKEFYQTGWLCGHVMACLKLVDGLDFSLMLRGLLMRRPSGRPRKKKQCLEREKPSPGQYSVDALISRLIKTPASVINWSVLSTWPTKNRDGEIEDRDFVGVVDPPFMKGGARYWDVYYEKRSETVTMAAEELANANNYAHRMGHHIVPPPGIENKQEVA</sequence>
<dbReference type="AlphaFoldDB" id="G4YHI3"/>
<evidence type="ECO:0000313" key="4">
    <source>
        <dbReference type="Proteomes" id="UP000002640"/>
    </source>
</evidence>
<dbReference type="InParanoid" id="G4YHI3"/>
<gene>
    <name evidence="3" type="ORF">PHYSODRAFT_466886</name>
</gene>
<dbReference type="PROSITE" id="PS50966">
    <property type="entry name" value="ZF_SWIM"/>
    <property type="match status" value="1"/>
</dbReference>
<organism evidence="3 4">
    <name type="scientific">Phytophthora sojae (strain P6497)</name>
    <name type="common">Soybean stem and root rot agent</name>
    <name type="synonym">Phytophthora megasperma f. sp. glycines</name>
    <dbReference type="NCBI Taxonomy" id="1094619"/>
    <lineage>
        <taxon>Eukaryota</taxon>
        <taxon>Sar</taxon>
        <taxon>Stramenopiles</taxon>
        <taxon>Oomycota</taxon>
        <taxon>Peronosporomycetes</taxon>
        <taxon>Peronosporales</taxon>
        <taxon>Peronosporaceae</taxon>
        <taxon>Phytophthora</taxon>
    </lineage>
</organism>
<dbReference type="KEGG" id="psoj:PHYSODRAFT_466886"/>
<dbReference type="Proteomes" id="UP000002640">
    <property type="component" value="Unassembled WGS sequence"/>
</dbReference>